<evidence type="ECO:0000313" key="3">
    <source>
        <dbReference type="Proteomes" id="UP000825729"/>
    </source>
</evidence>
<feature type="region of interest" description="Disordered" evidence="1">
    <location>
        <begin position="1"/>
        <end position="74"/>
    </location>
</feature>
<organism evidence="2 3">
    <name type="scientific">Aristolochia fimbriata</name>
    <name type="common">White veined hardy Dutchman's pipe vine</name>
    <dbReference type="NCBI Taxonomy" id="158543"/>
    <lineage>
        <taxon>Eukaryota</taxon>
        <taxon>Viridiplantae</taxon>
        <taxon>Streptophyta</taxon>
        <taxon>Embryophyta</taxon>
        <taxon>Tracheophyta</taxon>
        <taxon>Spermatophyta</taxon>
        <taxon>Magnoliopsida</taxon>
        <taxon>Magnoliidae</taxon>
        <taxon>Piperales</taxon>
        <taxon>Aristolochiaceae</taxon>
        <taxon>Aristolochia</taxon>
    </lineage>
</organism>
<feature type="compositionally biased region" description="Acidic residues" evidence="1">
    <location>
        <begin position="8"/>
        <end position="18"/>
    </location>
</feature>
<evidence type="ECO:0000313" key="2">
    <source>
        <dbReference type="EMBL" id="KAG9442757.1"/>
    </source>
</evidence>
<protein>
    <submittedName>
        <fullName evidence="2">Uncharacterized protein</fullName>
    </submittedName>
</protein>
<dbReference type="Proteomes" id="UP000825729">
    <property type="component" value="Unassembled WGS sequence"/>
</dbReference>
<comment type="caution">
    <text evidence="2">The sequence shown here is derived from an EMBL/GenBank/DDBJ whole genome shotgun (WGS) entry which is preliminary data.</text>
</comment>
<reference evidence="2 3" key="1">
    <citation type="submission" date="2021-07" db="EMBL/GenBank/DDBJ databases">
        <title>The Aristolochia fimbriata genome: insights into angiosperm evolution, floral development and chemical biosynthesis.</title>
        <authorList>
            <person name="Jiao Y."/>
        </authorList>
    </citation>
    <scope>NUCLEOTIDE SEQUENCE [LARGE SCALE GENOMIC DNA]</scope>
    <source>
        <strain evidence="2">IBCAS-2021</strain>
        <tissue evidence="2">Leaf</tissue>
    </source>
</reference>
<keyword evidence="3" id="KW-1185">Reference proteome</keyword>
<sequence>MRIRGFGEEEEEEEEEEEDKKSGWRRGETDPEKRSRKKIQKKDLEKRSRKKIQKKDLNLRAVQNPSPPRKIKTKTPTCENLTCISLGLQDYFFRHPMKERNRRPHAVAIRRT</sequence>
<dbReference type="EMBL" id="JAINDJ010000007">
    <property type="protein sequence ID" value="KAG9442757.1"/>
    <property type="molecule type" value="Genomic_DNA"/>
</dbReference>
<name>A0AAV7E4M0_ARIFI</name>
<accession>A0AAV7E4M0</accession>
<gene>
    <name evidence="2" type="ORF">H6P81_018611</name>
</gene>
<proteinExistence type="predicted"/>
<feature type="compositionally biased region" description="Basic and acidic residues" evidence="1">
    <location>
        <begin position="19"/>
        <end position="33"/>
    </location>
</feature>
<evidence type="ECO:0000256" key="1">
    <source>
        <dbReference type="SAM" id="MobiDB-lite"/>
    </source>
</evidence>
<dbReference type="AlphaFoldDB" id="A0AAV7E4M0"/>